<keyword evidence="2 5" id="KW-0812">Transmembrane</keyword>
<evidence type="ECO:0000259" key="6">
    <source>
        <dbReference type="Pfam" id="PF05154"/>
    </source>
</evidence>
<evidence type="ECO:0000256" key="4">
    <source>
        <dbReference type="ARBA" id="ARBA00023136"/>
    </source>
</evidence>
<evidence type="ECO:0000256" key="5">
    <source>
        <dbReference type="SAM" id="Phobius"/>
    </source>
</evidence>
<dbReference type="Pfam" id="PF05154">
    <property type="entry name" value="TM2"/>
    <property type="match status" value="1"/>
</dbReference>
<evidence type="ECO:0000313" key="8">
    <source>
        <dbReference type="Proteomes" id="UP000738431"/>
    </source>
</evidence>
<keyword evidence="3 5" id="KW-1133">Transmembrane helix</keyword>
<feature type="transmembrane region" description="Helical" evidence="5">
    <location>
        <begin position="42"/>
        <end position="65"/>
    </location>
</feature>
<evidence type="ECO:0000256" key="3">
    <source>
        <dbReference type="ARBA" id="ARBA00022989"/>
    </source>
</evidence>
<keyword evidence="4 5" id="KW-0472">Membrane</keyword>
<name>A0ABZ1CF76_9BACT</name>
<accession>A0ABZ1CF76</accession>
<dbReference type="RefSeq" id="WP_221033280.1">
    <property type="nucleotide sequence ID" value="NZ_CP139781.1"/>
</dbReference>
<feature type="transmembrane region" description="Helical" evidence="5">
    <location>
        <begin position="16"/>
        <end position="35"/>
    </location>
</feature>
<comment type="subcellular location">
    <subcellularLocation>
        <location evidence="1">Membrane</location>
        <topology evidence="1">Multi-pass membrane protein</topology>
    </subcellularLocation>
</comment>
<feature type="domain" description="TM2" evidence="6">
    <location>
        <begin position="14"/>
        <end position="61"/>
    </location>
</feature>
<sequence length="90" mass="9530">MSDLPPPSSAGADKKIPAGICGILLGSLGVHKFILGYTKEGIIMLLVSILTLGMLAPIMGLIGLIEGIVYLVKPDDEFVATYVQGRKGWF</sequence>
<evidence type="ECO:0000256" key="2">
    <source>
        <dbReference type="ARBA" id="ARBA00022692"/>
    </source>
</evidence>
<keyword evidence="8" id="KW-1185">Reference proteome</keyword>
<evidence type="ECO:0000313" key="7">
    <source>
        <dbReference type="EMBL" id="WRQ89244.1"/>
    </source>
</evidence>
<proteinExistence type="predicted"/>
<reference evidence="7 8" key="1">
    <citation type="submission" date="2021-08" db="EMBL/GenBank/DDBJ databases">
        <authorList>
            <person name="Zhang D."/>
            <person name="Zhang A."/>
            <person name="Wang L."/>
        </authorList>
    </citation>
    <scope>NUCLEOTIDE SEQUENCE [LARGE SCALE GENOMIC DNA]</scope>
    <source>
        <strain evidence="7 8">WL0086</strain>
    </source>
</reference>
<gene>
    <name evidence="7" type="ORF">K1X11_007475</name>
</gene>
<dbReference type="InterPro" id="IPR007829">
    <property type="entry name" value="TM2"/>
</dbReference>
<reference evidence="7 8" key="2">
    <citation type="submission" date="2023-12" db="EMBL/GenBank/DDBJ databases">
        <title>Description of an unclassified Opitutus bacterium of Verrucomicrobiota.</title>
        <authorList>
            <person name="Zhang D.-F."/>
        </authorList>
    </citation>
    <scope>NUCLEOTIDE SEQUENCE [LARGE SCALE GENOMIC DNA]</scope>
    <source>
        <strain evidence="7 8">WL0086</strain>
    </source>
</reference>
<dbReference type="Proteomes" id="UP000738431">
    <property type="component" value="Chromosome"/>
</dbReference>
<evidence type="ECO:0000256" key="1">
    <source>
        <dbReference type="ARBA" id="ARBA00004141"/>
    </source>
</evidence>
<organism evidence="7 8">
    <name type="scientific">Actomonas aquatica</name>
    <dbReference type="NCBI Taxonomy" id="2866162"/>
    <lineage>
        <taxon>Bacteria</taxon>
        <taxon>Pseudomonadati</taxon>
        <taxon>Verrucomicrobiota</taxon>
        <taxon>Opitutia</taxon>
        <taxon>Opitutales</taxon>
        <taxon>Opitutaceae</taxon>
        <taxon>Actomonas</taxon>
    </lineage>
</organism>
<dbReference type="EMBL" id="CP139781">
    <property type="protein sequence ID" value="WRQ89244.1"/>
    <property type="molecule type" value="Genomic_DNA"/>
</dbReference>
<protein>
    <submittedName>
        <fullName evidence="7">TM2 domain-containing protein</fullName>
    </submittedName>
</protein>